<organism evidence="5 6">
    <name type="scientific">Trichuris muris</name>
    <name type="common">Mouse whipworm</name>
    <dbReference type="NCBI Taxonomy" id="70415"/>
    <lineage>
        <taxon>Eukaryota</taxon>
        <taxon>Metazoa</taxon>
        <taxon>Ecdysozoa</taxon>
        <taxon>Nematoda</taxon>
        <taxon>Enoplea</taxon>
        <taxon>Dorylaimia</taxon>
        <taxon>Trichinellida</taxon>
        <taxon>Trichuridae</taxon>
        <taxon>Trichuris</taxon>
    </lineage>
</organism>
<feature type="compositionally biased region" description="Low complexity" evidence="2">
    <location>
        <begin position="295"/>
        <end position="308"/>
    </location>
</feature>
<dbReference type="PANTHER" id="PTHR24250">
    <property type="entry name" value="CHYMOTRYPSIN-RELATED"/>
    <property type="match status" value="1"/>
</dbReference>
<reference evidence="5" key="2">
    <citation type="submission" date="2014-03" db="EMBL/GenBank/DDBJ databases">
        <title>The whipworm genome and dual-species transcriptomics of an intimate host-pathogen interaction.</title>
        <authorList>
            <person name="Foth B.J."/>
            <person name="Tsai I.J."/>
            <person name="Reid A.J."/>
            <person name="Bancroft A.J."/>
            <person name="Nichol S."/>
            <person name="Tracey A."/>
            <person name="Holroyd N."/>
            <person name="Cotton J.A."/>
            <person name="Stanley E.J."/>
            <person name="Zarowiecki M."/>
            <person name="Liu J.Z."/>
            <person name="Huckvale T."/>
            <person name="Cooper P.J."/>
            <person name="Grencis R.K."/>
            <person name="Berriman M."/>
        </authorList>
    </citation>
    <scope>NUCLEOTIDE SEQUENCE [LARGE SCALE GENOMIC DNA]</scope>
    <source>
        <strain evidence="5">Edinburgh</strain>
    </source>
</reference>
<evidence type="ECO:0000259" key="4">
    <source>
        <dbReference type="PROSITE" id="PS50240"/>
    </source>
</evidence>
<evidence type="ECO:0000313" key="7">
    <source>
        <dbReference type="WBParaSite" id="TMUE_2000009988.2"/>
    </source>
</evidence>
<dbReference type="WBParaSite" id="TMUE_2000009988.1">
    <property type="protein sequence ID" value="TMUE_2000009988.1"/>
    <property type="gene ID" value="WBGene00293714"/>
</dbReference>
<sequence>MSLNAALLSTIIWISAFVPETFSYECGYPKSYGGDSIDAYVNNAVGDLAFPWTVAIIRNYRKYICLGSIVPEAIIHGHEKNCSRIVLTAGSCFRSSHRKAWKNVKKFRVIAGIQRYSKFSSQGYKGYPKFVRVTEFRVGNNKHLWNGVAAIYLKKPLLFNKFISPVCAADQKLIPESYEKCYVTYYHKKRLIEKPVNLILGSVCNFGLFPELANIGGLCAFNGRRKEEKYVGAPLVCMYQGRAYQYGIYLTDLERENKLGTVKESFHYFASLFPFSPNGTPRLPTVTLGSRKESSTSTSGSTASSISSLSSESKKSISGYPVVKLENVAVENSDEITQEQSLLLWVRLEATKIIAPTAVSRQHISVVAGSPRTPPLNISPENRASLSTLSSPKPVKARKER</sequence>
<dbReference type="WBParaSite" id="TMUE_2000009988.3">
    <property type="protein sequence ID" value="TMUE_2000009988.3"/>
    <property type="gene ID" value="WBGene00293714"/>
</dbReference>
<feature type="compositionally biased region" description="Polar residues" evidence="2">
    <location>
        <begin position="379"/>
        <end position="391"/>
    </location>
</feature>
<evidence type="ECO:0000256" key="2">
    <source>
        <dbReference type="SAM" id="MobiDB-lite"/>
    </source>
</evidence>
<accession>A0A5S6QS58</accession>
<dbReference type="Gene3D" id="2.40.10.10">
    <property type="entry name" value="Trypsin-like serine proteases"/>
    <property type="match status" value="1"/>
</dbReference>
<feature type="domain" description="Peptidase S1" evidence="4">
    <location>
        <begin position="31"/>
        <end position="351"/>
    </location>
</feature>
<dbReference type="Proteomes" id="UP000046395">
    <property type="component" value="Unassembled WGS sequence"/>
</dbReference>
<reference evidence="5" key="1">
    <citation type="submission" date="2013-11" db="EMBL/GenBank/DDBJ databases">
        <authorList>
            <person name="Aslett M."/>
        </authorList>
    </citation>
    <scope>NUCLEOTIDE SEQUENCE [LARGE SCALE GENOMIC DNA]</scope>
    <source>
        <strain evidence="5">Edinburgh</strain>
    </source>
</reference>
<proteinExistence type="predicted"/>
<evidence type="ECO:0000256" key="1">
    <source>
        <dbReference type="ARBA" id="ARBA00023157"/>
    </source>
</evidence>
<keyword evidence="5" id="KW-1185">Reference proteome</keyword>
<dbReference type="PROSITE" id="PS50240">
    <property type="entry name" value="TRYPSIN_DOM"/>
    <property type="match status" value="1"/>
</dbReference>
<dbReference type="GO" id="GO:0006508">
    <property type="term" value="P:proteolysis"/>
    <property type="evidence" value="ECO:0007669"/>
    <property type="project" value="InterPro"/>
</dbReference>
<evidence type="ECO:0000313" key="6">
    <source>
        <dbReference type="WBParaSite" id="TMUE_2000009988.1"/>
    </source>
</evidence>
<feature type="chain" id="PRO_5044624343" evidence="3">
    <location>
        <begin position="24"/>
        <end position="401"/>
    </location>
</feature>
<evidence type="ECO:0000313" key="5">
    <source>
        <dbReference type="Proteomes" id="UP000046395"/>
    </source>
</evidence>
<evidence type="ECO:0000256" key="3">
    <source>
        <dbReference type="SAM" id="SignalP"/>
    </source>
</evidence>
<dbReference type="AlphaFoldDB" id="A0A5S6QS58"/>
<reference evidence="6" key="3">
    <citation type="submission" date="2019-12" db="UniProtKB">
        <authorList>
            <consortium name="WormBaseParasite"/>
        </authorList>
    </citation>
    <scope>IDENTIFICATION</scope>
</reference>
<name>A0A5S6QS58_TRIMR</name>
<feature type="region of interest" description="Disordered" evidence="2">
    <location>
        <begin position="368"/>
        <end position="401"/>
    </location>
</feature>
<keyword evidence="1" id="KW-1015">Disulfide bond</keyword>
<dbReference type="WBParaSite" id="TMUE_2000009988.2">
    <property type="protein sequence ID" value="TMUE_2000009988.2"/>
    <property type="gene ID" value="WBGene00293714"/>
</dbReference>
<keyword evidence="3" id="KW-0732">Signal</keyword>
<feature type="region of interest" description="Disordered" evidence="2">
    <location>
        <begin position="284"/>
        <end position="308"/>
    </location>
</feature>
<protein>
    <submittedName>
        <fullName evidence="6 7">Peptidase S1 domain-containing protein</fullName>
    </submittedName>
</protein>
<dbReference type="STRING" id="70415.A0A5S6QS58"/>
<dbReference type="SUPFAM" id="SSF50494">
    <property type="entry name" value="Trypsin-like serine proteases"/>
    <property type="match status" value="1"/>
</dbReference>
<dbReference type="InterPro" id="IPR043504">
    <property type="entry name" value="Peptidase_S1_PA_chymotrypsin"/>
</dbReference>
<dbReference type="InterPro" id="IPR001254">
    <property type="entry name" value="Trypsin_dom"/>
</dbReference>
<dbReference type="PANTHER" id="PTHR24250:SF27">
    <property type="entry name" value="ELASTASE 2 LIKE"/>
    <property type="match status" value="1"/>
</dbReference>
<dbReference type="GO" id="GO:0004252">
    <property type="term" value="F:serine-type endopeptidase activity"/>
    <property type="evidence" value="ECO:0007669"/>
    <property type="project" value="InterPro"/>
</dbReference>
<dbReference type="InterPro" id="IPR009003">
    <property type="entry name" value="Peptidase_S1_PA"/>
</dbReference>
<dbReference type="Pfam" id="PF00089">
    <property type="entry name" value="Trypsin"/>
    <property type="match status" value="1"/>
</dbReference>
<feature type="signal peptide" evidence="3">
    <location>
        <begin position="1"/>
        <end position="23"/>
    </location>
</feature>